<proteinExistence type="predicted"/>
<dbReference type="Proteomes" id="UP000474061">
    <property type="component" value="Unassembled WGS sequence"/>
</dbReference>
<accession>A0A9Q4MFW2</accession>
<sequence length="91" mass="10105">MSKLSVLDIDPLFAHQYISCMNISVSNLESTVEAIQGALVLMFRVASKASDNKILDKVHLMYMSSLDIVSEIEEVKQYLSSLSSVYSISDI</sequence>
<reference evidence="1" key="1">
    <citation type="submission" date="2019-05" db="EMBL/GenBank/DDBJ databases">
        <authorList>
            <person name="Castillo A."/>
            <person name="Giampetruzzi A."/>
            <person name="Landa B."/>
            <person name="Saponari M."/>
            <person name="Almeida R.P.P."/>
            <person name="Moralejo E."/>
            <person name="Marco-Noales E."/>
            <person name="Velasco-Amo M.P."/>
            <person name="Roman-Ecija M."/>
            <person name="Navarro I."/>
            <person name="Monterde A."/>
            <person name="Barbe S."/>
        </authorList>
    </citation>
    <scope>NUCLEOTIDE SEQUENCE</scope>
    <source>
        <strain evidence="1">XYL1981</strain>
    </source>
</reference>
<organism evidence="1 2">
    <name type="scientific">Xylella fastidiosa subsp. multiplex</name>
    <dbReference type="NCBI Taxonomy" id="644357"/>
    <lineage>
        <taxon>Bacteria</taxon>
        <taxon>Pseudomonadati</taxon>
        <taxon>Pseudomonadota</taxon>
        <taxon>Gammaproteobacteria</taxon>
        <taxon>Lysobacterales</taxon>
        <taxon>Lysobacteraceae</taxon>
        <taxon>Xylella</taxon>
    </lineage>
</organism>
<gene>
    <name evidence="1" type="ORF">FG476_01795</name>
</gene>
<evidence type="ECO:0000313" key="2">
    <source>
        <dbReference type="Proteomes" id="UP000474061"/>
    </source>
</evidence>
<dbReference type="RefSeq" id="WP_154162042.1">
    <property type="nucleotide sequence ID" value="NZ_VDCJ01000312.1"/>
</dbReference>
<dbReference type="EMBL" id="VDCJ01000312">
    <property type="protein sequence ID" value="MRU22868.1"/>
    <property type="molecule type" value="Genomic_DNA"/>
</dbReference>
<evidence type="ECO:0000313" key="1">
    <source>
        <dbReference type="EMBL" id="MRU22868.1"/>
    </source>
</evidence>
<reference evidence="1" key="2">
    <citation type="journal article" date="2020" name="Appl. Environ. Microbiol.">
        <title>Multiple intercontinental introductions associated with the emergence of a plant pathogen in Europe.</title>
        <authorList>
            <person name="Landa B.B."/>
            <person name="Castillo A.I."/>
            <person name="Giampetruzzi A."/>
            <person name="Kahn A."/>
            <person name="Roman-Ecija M."/>
            <person name="Velasco-Amo M.P."/>
            <person name="Navas-Cortes J.A."/>
            <person name="Marco-Noales E."/>
            <person name="Barbe S."/>
            <person name="Moralejo E."/>
            <person name="Coletta-Filho H.D."/>
            <person name="Saldarelli P."/>
            <person name="Saponari M."/>
            <person name="Almeida R.P.P."/>
        </authorList>
    </citation>
    <scope>NUCLEOTIDE SEQUENCE</scope>
    <source>
        <strain evidence="1">XYL1981</strain>
    </source>
</reference>
<dbReference type="AlphaFoldDB" id="A0A9Q4MFW2"/>
<protein>
    <submittedName>
        <fullName evidence="1">Uncharacterized protein</fullName>
    </submittedName>
</protein>
<comment type="caution">
    <text evidence="1">The sequence shown here is derived from an EMBL/GenBank/DDBJ whole genome shotgun (WGS) entry which is preliminary data.</text>
</comment>
<name>A0A9Q4MFW2_XYLFS</name>